<evidence type="ECO:0000313" key="6">
    <source>
        <dbReference type="Proteomes" id="UP000273778"/>
    </source>
</evidence>
<dbReference type="PANTHER" id="PTHR43479:SF11">
    <property type="entry name" value="ACREF_ENVCD OPERON REPRESSOR-RELATED"/>
    <property type="match status" value="1"/>
</dbReference>
<feature type="domain" description="HTH tetR-type" evidence="3">
    <location>
        <begin position="18"/>
        <end position="78"/>
    </location>
</feature>
<feature type="DNA-binding region" description="H-T-H motif" evidence="2">
    <location>
        <begin position="41"/>
        <end position="60"/>
    </location>
</feature>
<evidence type="ECO:0000313" key="7">
    <source>
        <dbReference type="Proteomes" id="UP000278855"/>
    </source>
</evidence>
<reference evidence="5" key="3">
    <citation type="submission" date="2018-11" db="EMBL/GenBank/DDBJ databases">
        <authorList>
            <person name="Hwang Y.J."/>
            <person name="Hwang C.Y."/>
        </authorList>
    </citation>
    <scope>NUCLEOTIDE SEQUENCE</scope>
    <source>
        <strain evidence="5">R106</strain>
    </source>
</reference>
<dbReference type="InterPro" id="IPR050624">
    <property type="entry name" value="HTH-type_Tx_Regulator"/>
</dbReference>
<dbReference type="GO" id="GO:0003677">
    <property type="term" value="F:DNA binding"/>
    <property type="evidence" value="ECO:0007669"/>
    <property type="project" value="UniProtKB-UniRule"/>
</dbReference>
<dbReference type="OrthoDB" id="63332at2"/>
<proteinExistence type="predicted"/>
<evidence type="ECO:0000256" key="1">
    <source>
        <dbReference type="ARBA" id="ARBA00023125"/>
    </source>
</evidence>
<keyword evidence="6" id="KW-1185">Reference proteome</keyword>
<dbReference type="Proteomes" id="UP000278855">
    <property type="component" value="Unassembled WGS sequence"/>
</dbReference>
<dbReference type="InterPro" id="IPR001647">
    <property type="entry name" value="HTH_TetR"/>
</dbReference>
<gene>
    <name evidence="5" type="ORF">EGC77_01270</name>
    <name evidence="4" type="ORF">EGC80_17635</name>
</gene>
<dbReference type="PRINTS" id="PR00455">
    <property type="entry name" value="HTHTETR"/>
</dbReference>
<evidence type="ECO:0000256" key="2">
    <source>
        <dbReference type="PROSITE-ProRule" id="PRU00335"/>
    </source>
</evidence>
<reference evidence="4 6" key="1">
    <citation type="submission" date="2018-11" db="EMBL/GenBank/DDBJ databases">
        <title>Shewanella sp. M2.</title>
        <authorList>
            <person name="Hwang Y.J."/>
            <person name="Hwang C.Y."/>
        </authorList>
    </citation>
    <scope>NUCLEOTIDE SEQUENCE [LARGE SCALE GENOMIC DNA]</scope>
    <source>
        <strain evidence="4 6">M2</strain>
    </source>
</reference>
<dbReference type="RefSeq" id="WP_101031869.1">
    <property type="nucleotide sequence ID" value="NZ_CP034073.1"/>
</dbReference>
<dbReference type="Proteomes" id="UP000273778">
    <property type="component" value="Chromosome"/>
</dbReference>
<dbReference type="PANTHER" id="PTHR43479">
    <property type="entry name" value="ACREF/ENVCD OPERON REPRESSOR-RELATED"/>
    <property type="match status" value="1"/>
</dbReference>
<evidence type="ECO:0000259" key="3">
    <source>
        <dbReference type="PROSITE" id="PS50977"/>
    </source>
</evidence>
<dbReference type="InterPro" id="IPR009057">
    <property type="entry name" value="Homeodomain-like_sf"/>
</dbReference>
<dbReference type="SUPFAM" id="SSF46689">
    <property type="entry name" value="Homeodomain-like"/>
    <property type="match status" value="1"/>
</dbReference>
<protein>
    <submittedName>
        <fullName evidence="5">TetR/AcrR family transcriptional regulator</fullName>
    </submittedName>
</protein>
<dbReference type="Pfam" id="PF00440">
    <property type="entry name" value="TetR_N"/>
    <property type="match status" value="1"/>
</dbReference>
<accession>A0A3N4EBR6</accession>
<reference evidence="7" key="2">
    <citation type="submission" date="2018-11" db="EMBL/GenBank/DDBJ databases">
        <title>Shewanella sp. R106.</title>
        <authorList>
            <person name="Hwang Y.J."/>
            <person name="Hwang C.Y."/>
        </authorList>
    </citation>
    <scope>NUCLEOTIDE SEQUENCE [LARGE SCALE GENOMIC DNA]</scope>
    <source>
        <strain evidence="7">R106</strain>
    </source>
</reference>
<keyword evidence="1 2" id="KW-0238">DNA-binding</keyword>
<dbReference type="PROSITE" id="PS50977">
    <property type="entry name" value="HTH_TETR_2"/>
    <property type="match status" value="1"/>
</dbReference>
<evidence type="ECO:0000313" key="5">
    <source>
        <dbReference type="EMBL" id="RPA34347.1"/>
    </source>
</evidence>
<evidence type="ECO:0000313" key="4">
    <source>
        <dbReference type="EMBL" id="AZG36499.1"/>
    </source>
</evidence>
<dbReference type="EMBL" id="RKKB01000001">
    <property type="protein sequence ID" value="RPA34347.1"/>
    <property type="molecule type" value="Genomic_DNA"/>
</dbReference>
<organism evidence="5 7">
    <name type="scientific">Shewanella psychromarinicola</name>
    <dbReference type="NCBI Taxonomy" id="2487742"/>
    <lineage>
        <taxon>Bacteria</taxon>
        <taxon>Pseudomonadati</taxon>
        <taxon>Pseudomonadota</taxon>
        <taxon>Gammaproteobacteria</taxon>
        <taxon>Alteromonadales</taxon>
        <taxon>Shewanellaceae</taxon>
        <taxon>Shewanella</taxon>
    </lineage>
</organism>
<dbReference type="Gene3D" id="1.10.357.10">
    <property type="entry name" value="Tetracycline Repressor, domain 2"/>
    <property type="match status" value="1"/>
</dbReference>
<dbReference type="EMBL" id="CP034073">
    <property type="protein sequence ID" value="AZG36499.1"/>
    <property type="molecule type" value="Genomic_DNA"/>
</dbReference>
<dbReference type="AlphaFoldDB" id="A0A3N4EBR6"/>
<name>A0A3N4EBR6_9GAMM</name>
<sequence length="205" mass="23462">MNLKQATNRKNPSQNRSKERVAIILEAVKGLIEERNIGNLKITDIAKRANTSPASIYRYFSDKEAIILSLAEHFMEKIQLIVDKHVIALKTLEDLEMVLNNNFDDIYLLHKNESALRQIWFESIDTDLVNLATLESNVKADKIFQSVLKVARPKDEIQLKQFILLMSLLFSSVIRLCFSSDASTPEQLKKIYVDTVMSGMANYIE</sequence>
<dbReference type="KEGG" id="spsr:EGC80_17635"/>